<feature type="repeat" description="TPR" evidence="11">
    <location>
        <begin position="515"/>
        <end position="548"/>
    </location>
</feature>
<dbReference type="Pfam" id="PF08271">
    <property type="entry name" value="Zn_Ribbon_TF"/>
    <property type="match status" value="1"/>
</dbReference>
<feature type="compositionally biased region" description="Polar residues" evidence="13">
    <location>
        <begin position="310"/>
        <end position="319"/>
    </location>
</feature>
<evidence type="ECO:0000256" key="9">
    <source>
        <dbReference type="ARBA" id="ARBA00023242"/>
    </source>
</evidence>
<dbReference type="InterPro" id="IPR021859">
    <property type="entry name" value="XTBD"/>
</dbReference>
<dbReference type="GO" id="GO:0017025">
    <property type="term" value="F:TBP-class protein binding"/>
    <property type="evidence" value="ECO:0007669"/>
    <property type="project" value="InterPro"/>
</dbReference>
<evidence type="ECO:0000259" key="15">
    <source>
        <dbReference type="PROSITE" id="PS51827"/>
    </source>
</evidence>
<dbReference type="Pfam" id="PF13181">
    <property type="entry name" value="TPR_8"/>
    <property type="match status" value="1"/>
</dbReference>
<dbReference type="InterPro" id="IPR052769">
    <property type="entry name" value="TPR_domain_protein"/>
</dbReference>
<reference evidence="16" key="1">
    <citation type="submission" date="2021-02" db="EMBL/GenBank/DDBJ databases">
        <authorList>
            <person name="Nowell W R."/>
        </authorList>
    </citation>
    <scope>NUCLEOTIDE SEQUENCE</scope>
</reference>
<organism evidence="16 18">
    <name type="scientific">Didymodactylos carnosus</name>
    <dbReference type="NCBI Taxonomy" id="1234261"/>
    <lineage>
        <taxon>Eukaryota</taxon>
        <taxon>Metazoa</taxon>
        <taxon>Spiralia</taxon>
        <taxon>Gnathifera</taxon>
        <taxon>Rotifera</taxon>
        <taxon>Eurotatoria</taxon>
        <taxon>Bdelloidea</taxon>
        <taxon>Philodinida</taxon>
        <taxon>Philodinidae</taxon>
        <taxon>Didymodactylos</taxon>
    </lineage>
</organism>
<dbReference type="GO" id="GO:0070897">
    <property type="term" value="P:transcription preinitiation complex assembly"/>
    <property type="evidence" value="ECO:0007669"/>
    <property type="project" value="InterPro"/>
</dbReference>
<dbReference type="FunFam" id="1.10.472.10:FF:000019">
    <property type="entry name" value="transcription initiation factor IIB"/>
    <property type="match status" value="1"/>
</dbReference>
<feature type="repeat" description="TPR" evidence="11">
    <location>
        <begin position="481"/>
        <end position="514"/>
    </location>
</feature>
<keyword evidence="8" id="KW-0804">Transcription</keyword>
<dbReference type="InterPro" id="IPR013763">
    <property type="entry name" value="Cyclin-like_dom"/>
</dbReference>
<sequence length="703" mass="80402">MSRYIKQLSCRFHPDAILIEDYRAGDMICPECALVVGDRMIDVGSEWRTFSNDSESKDMSRVGAAENPLFDGEGLETIMSPGTGSAALDEFGNQRYRNGRRQMSSSEKTLRSGIEAIRVMGGRINLSHKINNRAGVLFKHCHEQKCTKGRNQDAIVAACIYIACREEKMPRTIKEICAISHSSKKDIGRCFKQIINSLPKASAPDSIDLKNLMPRFCNHLQFNNETLIKKTAIFIAETAKEICDVQSRNPTSVGAASIFMAAVAAGERRTMKDVQSATGVMESTIRQIYKIMLPNASELFPKSINMNNNSETRTNISTHDNNDDEWFQPSFDHTHTAEHNATWSSDDDDDDAYDNDEHEFFDAKEDDVNIPKLNDLNLETNKTNSEGPPTLLHERLNNSTNVDYKKEEDKSPEDPYYIDEDLLIEKEKMLTDDEKQQRYIESKTCKEEGNALFGRGEFDQSLEKYSNALCLCPLNEAKDRAIIYSNRAACLMKLEKFEAAVQSCTKAIELDPTYIKPLLRRADSYKQIDKLEDALQDYQRIVQLDPSNQQARVACHILPDQIKERNEKLKDEMLGKLKDLGNMILKPFGLSTENFKMQQDPSTGSYSRLLFVNKKMGDKEMDHVQEKERPDFEKTYRLSTESKNQWFIRKKFLEAYWDQYDEDRLLCLAQCYVNMRCLGCKYSKSLNSLIEELVEPLESDTKS</sequence>
<keyword evidence="6" id="KW-0862">Zinc</keyword>
<keyword evidence="4" id="KW-0677">Repeat</keyword>
<comment type="caution">
    <text evidence="16">The sequence shown here is derived from an EMBL/GenBank/DDBJ whole genome shotgun (WGS) entry which is preliminary data.</text>
</comment>
<dbReference type="GO" id="GO:0005634">
    <property type="term" value="C:nucleus"/>
    <property type="evidence" value="ECO:0007669"/>
    <property type="project" value="UniProtKB-SubCell"/>
</dbReference>
<evidence type="ECO:0000256" key="5">
    <source>
        <dbReference type="ARBA" id="ARBA00022771"/>
    </source>
</evidence>
<evidence type="ECO:0000256" key="1">
    <source>
        <dbReference type="ARBA" id="ARBA00004123"/>
    </source>
</evidence>
<keyword evidence="9" id="KW-0539">Nucleus</keyword>
<dbReference type="PROSITE" id="PS50005">
    <property type="entry name" value="TPR"/>
    <property type="match status" value="2"/>
</dbReference>
<feature type="region of interest" description="Disordered" evidence="13">
    <location>
        <begin position="379"/>
        <end position="414"/>
    </location>
</feature>
<dbReference type="PANTHER" id="PTHR46014">
    <property type="entry name" value="TETRATRICOPEPTIDE REPEAT PROTEIN 1"/>
    <property type="match status" value="1"/>
</dbReference>
<dbReference type="Gene3D" id="1.25.40.10">
    <property type="entry name" value="Tetratricopeptide repeat domain"/>
    <property type="match status" value="1"/>
</dbReference>
<dbReference type="Pfam" id="PF11952">
    <property type="entry name" value="XTBD"/>
    <property type="match status" value="1"/>
</dbReference>
<dbReference type="SUPFAM" id="SSF48452">
    <property type="entry name" value="TPR-like"/>
    <property type="match status" value="1"/>
</dbReference>
<dbReference type="PROSITE" id="PS51134">
    <property type="entry name" value="ZF_TFIIB"/>
    <property type="match status" value="1"/>
</dbReference>
<gene>
    <name evidence="16" type="ORF">GPM918_LOCUS10043</name>
    <name evidence="17" type="ORF">SRO942_LOCUS10044</name>
</gene>
<dbReference type="EMBL" id="CAJNOQ010001935">
    <property type="protein sequence ID" value="CAF0928328.1"/>
    <property type="molecule type" value="Genomic_DNA"/>
</dbReference>
<dbReference type="Gene3D" id="2.20.25.10">
    <property type="match status" value="1"/>
</dbReference>
<evidence type="ECO:0000256" key="8">
    <source>
        <dbReference type="ARBA" id="ARBA00023163"/>
    </source>
</evidence>
<evidence type="ECO:0000313" key="17">
    <source>
        <dbReference type="EMBL" id="CAF3706689.1"/>
    </source>
</evidence>
<keyword evidence="11" id="KW-0802">TPR repeat</keyword>
<dbReference type="PROSITE" id="PS51827">
    <property type="entry name" value="XTBD"/>
    <property type="match status" value="1"/>
</dbReference>
<dbReference type="InterPro" id="IPR013150">
    <property type="entry name" value="TFIIB_cyclin"/>
</dbReference>
<keyword evidence="7" id="KW-0805">Transcription regulation</keyword>
<dbReference type="InterPro" id="IPR036915">
    <property type="entry name" value="Cyclin-like_sf"/>
</dbReference>
<evidence type="ECO:0000256" key="11">
    <source>
        <dbReference type="PROSITE-ProRule" id="PRU00339"/>
    </source>
</evidence>
<evidence type="ECO:0000259" key="14">
    <source>
        <dbReference type="PROSITE" id="PS51134"/>
    </source>
</evidence>
<keyword evidence="3" id="KW-0479">Metal-binding</keyword>
<dbReference type="GO" id="GO:0008270">
    <property type="term" value="F:zinc ion binding"/>
    <property type="evidence" value="ECO:0007669"/>
    <property type="project" value="UniProtKB-KW"/>
</dbReference>
<dbReference type="InterPro" id="IPR000812">
    <property type="entry name" value="TFIIB"/>
</dbReference>
<dbReference type="AlphaFoldDB" id="A0A814BHA5"/>
<dbReference type="InterPro" id="IPR013137">
    <property type="entry name" value="Znf_TFIIB"/>
</dbReference>
<evidence type="ECO:0000313" key="16">
    <source>
        <dbReference type="EMBL" id="CAF0928328.1"/>
    </source>
</evidence>
<dbReference type="Proteomes" id="UP000681722">
    <property type="component" value="Unassembled WGS sequence"/>
</dbReference>
<dbReference type="EMBL" id="CAJOBC010001935">
    <property type="protein sequence ID" value="CAF3706689.1"/>
    <property type="molecule type" value="Genomic_DNA"/>
</dbReference>
<accession>A0A814BHA5</accession>
<evidence type="ECO:0000256" key="3">
    <source>
        <dbReference type="ARBA" id="ARBA00022723"/>
    </source>
</evidence>
<dbReference type="PANTHER" id="PTHR46014:SF1">
    <property type="entry name" value="TETRATRICOPEPTIDE REPEAT PROTEIN 1"/>
    <property type="match status" value="1"/>
</dbReference>
<dbReference type="InterPro" id="IPR023486">
    <property type="entry name" value="TFIIB_CS"/>
</dbReference>
<dbReference type="Pfam" id="PF00515">
    <property type="entry name" value="TPR_1"/>
    <property type="match status" value="1"/>
</dbReference>
<evidence type="ECO:0000256" key="10">
    <source>
        <dbReference type="ARBA" id="ARBA00031706"/>
    </source>
</evidence>
<dbReference type="SUPFAM" id="SSF47954">
    <property type="entry name" value="Cyclin-like"/>
    <property type="match status" value="2"/>
</dbReference>
<feature type="region of interest" description="Disordered" evidence="13">
    <location>
        <begin position="310"/>
        <end position="330"/>
    </location>
</feature>
<dbReference type="OrthoDB" id="25790at2759"/>
<comment type="similarity">
    <text evidence="2">Belongs to the TFIIB family.</text>
</comment>
<dbReference type="CDD" id="cd20551">
    <property type="entry name" value="CYCLIN_TFIIB_rpt1"/>
    <property type="match status" value="1"/>
</dbReference>
<comment type="subcellular location">
    <subcellularLocation>
        <location evidence="1">Nucleus</location>
    </subcellularLocation>
</comment>
<feature type="domain" description="XRN2-binding (XTBD)" evidence="15">
    <location>
        <begin position="633"/>
        <end position="703"/>
    </location>
</feature>
<name>A0A814BHA5_9BILA</name>
<evidence type="ECO:0000256" key="7">
    <source>
        <dbReference type="ARBA" id="ARBA00023015"/>
    </source>
</evidence>
<keyword evidence="5 12" id="KW-0863">Zinc-finger</keyword>
<evidence type="ECO:0000256" key="2">
    <source>
        <dbReference type="ARBA" id="ARBA00010857"/>
    </source>
</evidence>
<dbReference type="SUPFAM" id="SSF57783">
    <property type="entry name" value="Zinc beta-ribbon"/>
    <property type="match status" value="1"/>
</dbReference>
<dbReference type="Proteomes" id="UP000663829">
    <property type="component" value="Unassembled WGS sequence"/>
</dbReference>
<protein>
    <recommendedName>
        <fullName evidence="10">General transcription factor TFIIB</fullName>
    </recommendedName>
</protein>
<evidence type="ECO:0000256" key="4">
    <source>
        <dbReference type="ARBA" id="ARBA00022737"/>
    </source>
</evidence>
<dbReference type="SMART" id="SM00385">
    <property type="entry name" value="CYCLIN"/>
    <property type="match status" value="2"/>
</dbReference>
<evidence type="ECO:0000256" key="13">
    <source>
        <dbReference type="SAM" id="MobiDB-lite"/>
    </source>
</evidence>
<dbReference type="InterPro" id="IPR019734">
    <property type="entry name" value="TPR_rpt"/>
</dbReference>
<evidence type="ECO:0000256" key="6">
    <source>
        <dbReference type="ARBA" id="ARBA00022833"/>
    </source>
</evidence>
<dbReference type="Pfam" id="PF00382">
    <property type="entry name" value="TFIIB"/>
    <property type="match status" value="2"/>
</dbReference>
<proteinExistence type="inferred from homology"/>
<dbReference type="InterPro" id="IPR011990">
    <property type="entry name" value="TPR-like_helical_dom_sf"/>
</dbReference>
<evidence type="ECO:0000313" key="18">
    <source>
        <dbReference type="Proteomes" id="UP000663829"/>
    </source>
</evidence>
<keyword evidence="18" id="KW-1185">Reference proteome</keyword>
<feature type="domain" description="TFIIB-type" evidence="14">
    <location>
        <begin position="6"/>
        <end position="37"/>
    </location>
</feature>
<evidence type="ECO:0000256" key="12">
    <source>
        <dbReference type="PROSITE-ProRule" id="PRU00469"/>
    </source>
</evidence>
<dbReference type="Gene3D" id="1.10.472.10">
    <property type="entry name" value="Cyclin-like"/>
    <property type="match status" value="2"/>
</dbReference>
<dbReference type="SMART" id="SM00028">
    <property type="entry name" value="TPR"/>
    <property type="match status" value="3"/>
</dbReference>
<dbReference type="PROSITE" id="PS00782">
    <property type="entry name" value="TFIIB"/>
    <property type="match status" value="1"/>
</dbReference>
<feature type="compositionally biased region" description="Basic and acidic residues" evidence="13">
    <location>
        <begin position="403"/>
        <end position="413"/>
    </location>
</feature>
<dbReference type="PRINTS" id="PR00685">
    <property type="entry name" value="TIFACTORIIB"/>
</dbReference>